<dbReference type="InterPro" id="IPR036979">
    <property type="entry name" value="CM_dom_sf"/>
</dbReference>
<gene>
    <name evidence="3" type="primary">tyrA_2</name>
    <name evidence="3" type="ORF">SSSS39_01222</name>
</gene>
<sequence length="99" mass="11286">MKAWVFMDALSNVRSVIDDIDRELIRLLAQRQRLVEKAGRLKPKGDKAIVQASNRVSQVIANRRKEALELGLSPDVAESVWRSMIQAFIALEEKVNKEQ</sequence>
<dbReference type="Gene3D" id="1.20.59.10">
    <property type="entry name" value="Chorismate mutase"/>
    <property type="match status" value="1"/>
</dbReference>
<proteinExistence type="predicted"/>
<dbReference type="GO" id="GO:0009697">
    <property type="term" value="P:salicylic acid biosynthetic process"/>
    <property type="evidence" value="ECO:0007669"/>
    <property type="project" value="TreeGrafter"/>
</dbReference>
<name>A0A564SYL9_STRVE</name>
<dbReference type="GO" id="GO:0004106">
    <property type="term" value="F:chorismate mutase activity"/>
    <property type="evidence" value="ECO:0007669"/>
    <property type="project" value="InterPro"/>
</dbReference>
<reference evidence="3 4" key="1">
    <citation type="submission" date="2019-07" db="EMBL/GenBank/DDBJ databases">
        <authorList>
            <person name="Hibberd C M."/>
            <person name="Gehrig L. J."/>
            <person name="Chang H.-W."/>
            <person name="Venkatesh S."/>
        </authorList>
    </citation>
    <scope>NUCLEOTIDE SEQUENCE [LARGE SCALE GENOMIC DNA]</scope>
    <source>
        <strain evidence="3">Streptococcus_salivarius_SS_Bg39</strain>
    </source>
</reference>
<protein>
    <submittedName>
        <fullName evidence="3">T-protein</fullName>
    </submittedName>
</protein>
<keyword evidence="1" id="KW-0413">Isomerase</keyword>
<dbReference type="SUPFAM" id="SSF48600">
    <property type="entry name" value="Chorismate mutase II"/>
    <property type="match status" value="1"/>
</dbReference>
<dbReference type="Proteomes" id="UP000380217">
    <property type="component" value="Unassembled WGS sequence"/>
</dbReference>
<accession>A0A564SYL9</accession>
<dbReference type="PANTHER" id="PTHR38041">
    <property type="entry name" value="CHORISMATE MUTASE"/>
    <property type="match status" value="1"/>
</dbReference>
<dbReference type="InterPro" id="IPR036263">
    <property type="entry name" value="Chorismate_II_sf"/>
</dbReference>
<dbReference type="Pfam" id="PF01817">
    <property type="entry name" value="CM_2"/>
    <property type="match status" value="1"/>
</dbReference>
<dbReference type="PROSITE" id="PS51168">
    <property type="entry name" value="CHORISMATE_MUT_2"/>
    <property type="match status" value="1"/>
</dbReference>
<dbReference type="EMBL" id="CABHNJ010000022">
    <property type="protein sequence ID" value="VUX00267.1"/>
    <property type="molecule type" value="Genomic_DNA"/>
</dbReference>
<organism evidence="3 4">
    <name type="scientific">Streptococcus vestibularis</name>
    <dbReference type="NCBI Taxonomy" id="1343"/>
    <lineage>
        <taxon>Bacteria</taxon>
        <taxon>Bacillati</taxon>
        <taxon>Bacillota</taxon>
        <taxon>Bacilli</taxon>
        <taxon>Lactobacillales</taxon>
        <taxon>Streptococcaceae</taxon>
        <taxon>Streptococcus</taxon>
    </lineage>
</organism>
<dbReference type="InterPro" id="IPR002701">
    <property type="entry name" value="CM_II_prokaryot"/>
</dbReference>
<evidence type="ECO:0000259" key="2">
    <source>
        <dbReference type="PROSITE" id="PS51168"/>
    </source>
</evidence>
<dbReference type="AlphaFoldDB" id="A0A564SYL9"/>
<feature type="domain" description="Chorismate mutase" evidence="2">
    <location>
        <begin position="4"/>
        <end position="96"/>
    </location>
</feature>
<evidence type="ECO:0000313" key="3">
    <source>
        <dbReference type="EMBL" id="VUX00267.1"/>
    </source>
</evidence>
<evidence type="ECO:0000313" key="4">
    <source>
        <dbReference type="Proteomes" id="UP000380217"/>
    </source>
</evidence>
<dbReference type="InterPro" id="IPR051331">
    <property type="entry name" value="Chorismate_mutase-related"/>
</dbReference>
<evidence type="ECO:0000256" key="1">
    <source>
        <dbReference type="ARBA" id="ARBA00023235"/>
    </source>
</evidence>
<dbReference type="GO" id="GO:0046417">
    <property type="term" value="P:chorismate metabolic process"/>
    <property type="evidence" value="ECO:0007669"/>
    <property type="project" value="InterPro"/>
</dbReference>
<dbReference type="PANTHER" id="PTHR38041:SF1">
    <property type="entry name" value="CHORISMATE MUTASE"/>
    <property type="match status" value="1"/>
</dbReference>
<dbReference type="SMART" id="SM00830">
    <property type="entry name" value="CM_2"/>
    <property type="match status" value="1"/>
</dbReference>